<proteinExistence type="predicted"/>
<evidence type="ECO:0000259" key="5">
    <source>
        <dbReference type="Pfam" id="PF20464"/>
    </source>
</evidence>
<dbReference type="InterPro" id="IPR046820">
    <property type="entry name" value="MmeI_TRD"/>
</dbReference>
<dbReference type="InterPro" id="IPR029063">
    <property type="entry name" value="SAM-dependent_MTases_sf"/>
</dbReference>
<feature type="domain" description="MmeI-like target recognition" evidence="7">
    <location>
        <begin position="747"/>
        <end position="922"/>
    </location>
</feature>
<dbReference type="Gene3D" id="3.40.50.150">
    <property type="entry name" value="Vaccinia Virus protein VP39"/>
    <property type="match status" value="1"/>
</dbReference>
<dbReference type="InterPro" id="IPR046816">
    <property type="entry name" value="MmeI_Mtase"/>
</dbReference>
<evidence type="ECO:0000313" key="10">
    <source>
        <dbReference type="Proteomes" id="UP001597283"/>
    </source>
</evidence>
<protein>
    <recommendedName>
        <fullName evidence="1">site-specific DNA-methyltransferase (adenine-specific)</fullName>
        <ecNumber evidence="1">2.1.1.72</ecNumber>
    </recommendedName>
</protein>
<evidence type="ECO:0000259" key="7">
    <source>
        <dbReference type="Pfam" id="PF20466"/>
    </source>
</evidence>
<dbReference type="InterPro" id="IPR046819">
    <property type="entry name" value="MmeI_hel"/>
</dbReference>
<dbReference type="InterPro" id="IPR050953">
    <property type="entry name" value="N4_N6_ade-DNA_methylase"/>
</dbReference>
<dbReference type="Proteomes" id="UP001597283">
    <property type="component" value="Unassembled WGS sequence"/>
</dbReference>
<dbReference type="PANTHER" id="PTHR33841">
    <property type="entry name" value="DNA METHYLTRANSFERASE YEEA-RELATED"/>
    <property type="match status" value="1"/>
</dbReference>
<keyword evidence="2 9" id="KW-0489">Methyltransferase</keyword>
<dbReference type="Pfam" id="PF20466">
    <property type="entry name" value="MmeI_TRD"/>
    <property type="match status" value="1"/>
</dbReference>
<dbReference type="RefSeq" id="WP_380941831.1">
    <property type="nucleotide sequence ID" value="NZ_JBHUFC010000024.1"/>
</dbReference>
<keyword evidence="10" id="KW-1185">Reference proteome</keyword>
<feature type="domain" description="MmeI-like DNA-methyltransferase" evidence="8">
    <location>
        <begin position="420"/>
        <end position="677"/>
    </location>
</feature>
<dbReference type="SUPFAM" id="SSF53335">
    <property type="entry name" value="S-adenosyl-L-methionine-dependent methyltransferases"/>
    <property type="match status" value="1"/>
</dbReference>
<dbReference type="Pfam" id="PF20464">
    <property type="entry name" value="MmeI_N"/>
    <property type="match status" value="1"/>
</dbReference>
<dbReference type="Pfam" id="PF20465">
    <property type="entry name" value="MmeI_hel"/>
    <property type="match status" value="1"/>
</dbReference>
<name>A0ABW4NIJ2_9SPHN</name>
<dbReference type="EC" id="2.1.1.72" evidence="1"/>
<dbReference type="InterPro" id="IPR046817">
    <property type="entry name" value="MmeI_N"/>
</dbReference>
<evidence type="ECO:0000256" key="4">
    <source>
        <dbReference type="ARBA" id="ARBA00047942"/>
    </source>
</evidence>
<feature type="domain" description="MmeI-like N-terminal" evidence="5">
    <location>
        <begin position="1"/>
        <end position="231"/>
    </location>
</feature>
<accession>A0ABW4NIJ2</accession>
<evidence type="ECO:0000259" key="8">
    <source>
        <dbReference type="Pfam" id="PF20473"/>
    </source>
</evidence>
<dbReference type="PRINTS" id="PR00507">
    <property type="entry name" value="N12N6MTFRASE"/>
</dbReference>
<evidence type="ECO:0000256" key="1">
    <source>
        <dbReference type="ARBA" id="ARBA00011900"/>
    </source>
</evidence>
<dbReference type="InterPro" id="IPR002052">
    <property type="entry name" value="DNA_methylase_N6_adenine_CS"/>
</dbReference>
<sequence length="1139" mass="126311">MNVDDFIARWRYGAGGQERANYAMFLLELCDVLGVRRPEQAGLNHERNDYVFERRVAFSEVDGPAGSGRIDLYKRGTFVCECKQSRRLDGGKLDQGLADQLAFEGIAPQLRPVGRADAGWDALMKAARYQAARYVRALPKGHIAPPFLIVCDIGRCFELYADFSGTGRHYELFPDRKRYRIFLEDLRNEETRALLRAVWEEPHSLDPTRKAAEVTRAIARRLAHVARALESREGVSPLPQPERGILAEDIALFLMRLIFSMFAEDVGLLPNNSVRDLLRRCQADPDHLGRYLPELWSKMAGGPERFSLAIGAAVKHFNGGLFENARVFRLEPEEIGELIAAAEADWRTVEPAIFGTLLEQALDSEDRAKLGAHYTPRAYVESLVNATIMEPLRARWERVHGAIELARSENDDEGALAAARAFLGELTSLRVLDPACGTGNFLYVAMLLMKRLEAEVRETILDLRGGEDFAIAAGETIDPHNFLGLELNPRAAAIAELVLWIGYLQWHFANHSSEPAEPILRSFGNINGSEHGGFDAVLAQLPSGAADIENPRRPTWPDADFIVGNPPFIGGKDIRERLGSDYAEALWRAHPKVPRAADLVMYWWDRAADVLQIKGSRLRRFGFVTTNSITQAFSRRVIEARTGGRVPLAIVSAIPDHPWTKATRDAAAVRIAMTVVERGSAEGTLREVVNELALDTDEPRVTFSERVGRINADLTVGADLGSAKPLRANLGLSSRGVSLHGAGFIVTPAEAEYLGLSRREGLERHIRPYRNGRDLLGRPRGALVIDLFGLSEPDVRQRFPEVWSHLHATVKPERDANRRDTYRNNWWIFGEPRRELRPALIGLRRYIATVETARHRIFEFLDGSILPDNMVVAIGSDAAFHLGVLSSRVHTEWALRAGGWLGVGNDPRYSKSLVLDPFPFPKASESMRLHIAALAEELDATRKAVRAEHPEWSMTMLYNVRAKHAVGEQLDLVEQDIHTRGRVAILAELHEQIDRAVSAAYGWSDDISADELLSRLVALNTERSAEERAGRVEWLRPDYQLARAGVVAIGSADSEPSFALPANVERNVRPALPRDRDGRVAAVIAALAARPVPVTTEALAASFKGGKPVRVTVERVLAAGARVGLIERGPSGWSLARAA</sequence>
<dbReference type="PROSITE" id="PS00092">
    <property type="entry name" value="N6_MTASE"/>
    <property type="match status" value="1"/>
</dbReference>
<comment type="catalytic activity">
    <reaction evidence="4">
        <text>a 2'-deoxyadenosine in DNA + S-adenosyl-L-methionine = an N(6)-methyl-2'-deoxyadenosine in DNA + S-adenosyl-L-homocysteine + H(+)</text>
        <dbReference type="Rhea" id="RHEA:15197"/>
        <dbReference type="Rhea" id="RHEA-COMP:12418"/>
        <dbReference type="Rhea" id="RHEA-COMP:12419"/>
        <dbReference type="ChEBI" id="CHEBI:15378"/>
        <dbReference type="ChEBI" id="CHEBI:57856"/>
        <dbReference type="ChEBI" id="CHEBI:59789"/>
        <dbReference type="ChEBI" id="CHEBI:90615"/>
        <dbReference type="ChEBI" id="CHEBI:90616"/>
        <dbReference type="EC" id="2.1.1.72"/>
    </reaction>
</comment>
<evidence type="ECO:0000313" key="9">
    <source>
        <dbReference type="EMBL" id="MFD1789688.1"/>
    </source>
</evidence>
<feature type="domain" description="MmeI-like helicase spacer" evidence="6">
    <location>
        <begin position="249"/>
        <end position="322"/>
    </location>
</feature>
<comment type="caution">
    <text evidence="9">The sequence shown here is derived from an EMBL/GenBank/DDBJ whole genome shotgun (WGS) entry which is preliminary data.</text>
</comment>
<evidence type="ECO:0000256" key="3">
    <source>
        <dbReference type="ARBA" id="ARBA00022679"/>
    </source>
</evidence>
<evidence type="ECO:0000259" key="6">
    <source>
        <dbReference type="Pfam" id="PF20465"/>
    </source>
</evidence>
<organism evidence="9 10">
    <name type="scientific">Sphingomonas floccifaciens</name>
    <dbReference type="NCBI Taxonomy" id="1844115"/>
    <lineage>
        <taxon>Bacteria</taxon>
        <taxon>Pseudomonadati</taxon>
        <taxon>Pseudomonadota</taxon>
        <taxon>Alphaproteobacteria</taxon>
        <taxon>Sphingomonadales</taxon>
        <taxon>Sphingomonadaceae</taxon>
        <taxon>Sphingomonas</taxon>
    </lineage>
</organism>
<dbReference type="GO" id="GO:0032259">
    <property type="term" value="P:methylation"/>
    <property type="evidence" value="ECO:0007669"/>
    <property type="project" value="UniProtKB-KW"/>
</dbReference>
<dbReference type="PANTHER" id="PTHR33841:SF1">
    <property type="entry name" value="DNA METHYLTRANSFERASE A"/>
    <property type="match status" value="1"/>
</dbReference>
<keyword evidence="3" id="KW-0808">Transferase</keyword>
<reference evidence="10" key="1">
    <citation type="journal article" date="2019" name="Int. J. Syst. Evol. Microbiol.">
        <title>The Global Catalogue of Microorganisms (GCM) 10K type strain sequencing project: providing services to taxonomists for standard genome sequencing and annotation.</title>
        <authorList>
            <consortium name="The Broad Institute Genomics Platform"/>
            <consortium name="The Broad Institute Genome Sequencing Center for Infectious Disease"/>
            <person name="Wu L."/>
            <person name="Ma J."/>
        </authorList>
    </citation>
    <scope>NUCLEOTIDE SEQUENCE [LARGE SCALE GENOMIC DNA]</scope>
    <source>
        <strain evidence="10">Q85</strain>
    </source>
</reference>
<dbReference type="EMBL" id="JBHUFC010000024">
    <property type="protein sequence ID" value="MFD1789688.1"/>
    <property type="molecule type" value="Genomic_DNA"/>
</dbReference>
<dbReference type="GO" id="GO:0008168">
    <property type="term" value="F:methyltransferase activity"/>
    <property type="evidence" value="ECO:0007669"/>
    <property type="project" value="UniProtKB-KW"/>
</dbReference>
<gene>
    <name evidence="9" type="ORF">ACFSC3_19210</name>
</gene>
<evidence type="ECO:0000256" key="2">
    <source>
        <dbReference type="ARBA" id="ARBA00022603"/>
    </source>
</evidence>
<dbReference type="Pfam" id="PF20473">
    <property type="entry name" value="MmeI_Mtase"/>
    <property type="match status" value="1"/>
</dbReference>